<feature type="region of interest" description="Disordered" evidence="5">
    <location>
        <begin position="158"/>
        <end position="190"/>
    </location>
</feature>
<dbReference type="Pfam" id="PF00010">
    <property type="entry name" value="HLH"/>
    <property type="match status" value="1"/>
</dbReference>
<comment type="caution">
    <text evidence="7">The sequence shown here is derived from an EMBL/GenBank/DDBJ whole genome shotgun (WGS) entry which is preliminary data.</text>
</comment>
<feature type="compositionally biased region" description="Polar residues" evidence="5">
    <location>
        <begin position="176"/>
        <end position="190"/>
    </location>
</feature>
<dbReference type="STRING" id="1245528.M3K3A5"/>
<dbReference type="HOGENOM" id="CLU_029633_0_0_1"/>
<feature type="compositionally biased region" description="Low complexity" evidence="5">
    <location>
        <begin position="161"/>
        <end position="175"/>
    </location>
</feature>
<dbReference type="SMART" id="SM00353">
    <property type="entry name" value="HLH"/>
    <property type="match status" value="1"/>
</dbReference>
<name>M3K3A5_CANMX</name>
<feature type="compositionally biased region" description="Polar residues" evidence="5">
    <location>
        <begin position="335"/>
        <end position="346"/>
    </location>
</feature>
<evidence type="ECO:0000256" key="3">
    <source>
        <dbReference type="ARBA" id="ARBA00023163"/>
    </source>
</evidence>
<feature type="region of interest" description="Disordered" evidence="5">
    <location>
        <begin position="238"/>
        <end position="265"/>
    </location>
</feature>
<keyword evidence="8" id="KW-1185">Reference proteome</keyword>
<comment type="subcellular location">
    <subcellularLocation>
        <location evidence="1">Nucleus</location>
    </subcellularLocation>
</comment>
<gene>
    <name evidence="7" type="ORF">G210_5398</name>
</gene>
<dbReference type="GO" id="GO:0005634">
    <property type="term" value="C:nucleus"/>
    <property type="evidence" value="ECO:0007669"/>
    <property type="project" value="UniProtKB-SubCell"/>
</dbReference>
<dbReference type="PANTHER" id="PTHR46117">
    <property type="entry name" value="FI24210P1"/>
    <property type="match status" value="1"/>
</dbReference>
<evidence type="ECO:0000256" key="5">
    <source>
        <dbReference type="SAM" id="MobiDB-lite"/>
    </source>
</evidence>
<feature type="compositionally biased region" description="Polar residues" evidence="5">
    <location>
        <begin position="241"/>
        <end position="265"/>
    </location>
</feature>
<dbReference type="eggNOG" id="KOG1318">
    <property type="taxonomic scope" value="Eukaryota"/>
</dbReference>
<protein>
    <recommendedName>
        <fullName evidence="6">BHLH domain-containing protein</fullName>
    </recommendedName>
</protein>
<feature type="compositionally biased region" description="Low complexity" evidence="5">
    <location>
        <begin position="13"/>
        <end position="41"/>
    </location>
</feature>
<feature type="domain" description="BHLH" evidence="6">
    <location>
        <begin position="355"/>
        <end position="438"/>
    </location>
</feature>
<dbReference type="Proteomes" id="UP000011777">
    <property type="component" value="Unassembled WGS sequence"/>
</dbReference>
<dbReference type="GO" id="GO:0000981">
    <property type="term" value="F:DNA-binding transcription factor activity, RNA polymerase II-specific"/>
    <property type="evidence" value="ECO:0007669"/>
    <property type="project" value="TreeGrafter"/>
</dbReference>
<dbReference type="PROSITE" id="PS50888">
    <property type="entry name" value="BHLH"/>
    <property type="match status" value="1"/>
</dbReference>
<feature type="region of interest" description="Disordered" evidence="5">
    <location>
        <begin position="468"/>
        <end position="492"/>
    </location>
</feature>
<feature type="region of interest" description="Disordered" evidence="5">
    <location>
        <begin position="311"/>
        <end position="348"/>
    </location>
</feature>
<evidence type="ECO:0000256" key="2">
    <source>
        <dbReference type="ARBA" id="ARBA00023015"/>
    </source>
</evidence>
<dbReference type="Gene3D" id="4.10.280.10">
    <property type="entry name" value="Helix-loop-helix DNA-binding domain"/>
    <property type="match status" value="1"/>
</dbReference>
<dbReference type="CDD" id="cd11387">
    <property type="entry name" value="bHLHzip_USF_MITF"/>
    <property type="match status" value="1"/>
</dbReference>
<evidence type="ECO:0000259" key="6">
    <source>
        <dbReference type="PROSITE" id="PS50888"/>
    </source>
</evidence>
<keyword evidence="3" id="KW-0804">Transcription</keyword>
<dbReference type="PANTHER" id="PTHR46117:SF3">
    <property type="entry name" value="FI24210P1"/>
    <property type="match status" value="1"/>
</dbReference>
<evidence type="ECO:0000313" key="7">
    <source>
        <dbReference type="EMBL" id="EMG49760.1"/>
    </source>
</evidence>
<accession>M3K3A5</accession>
<dbReference type="OMA" id="QDYLSPM"/>
<dbReference type="InterPro" id="IPR051732">
    <property type="entry name" value="USF"/>
</dbReference>
<keyword evidence="4" id="KW-0539">Nucleus</keyword>
<evidence type="ECO:0000256" key="1">
    <source>
        <dbReference type="ARBA" id="ARBA00004123"/>
    </source>
</evidence>
<sequence length="507" mass="55361">MGDFLNDSPADFTSTSNSNNTNNNTDSGTPNFTYNTNNFNYDNSQQQRQQLNLNFDSANDSNQNDFSLDLNFSGYSGVANSNSNVNNSNNSVNASNSGYNSNSHLASGQDYLSPMAFTSYNVPSDTNTFAGGSNPGSFTNEPFLDDVAFSQTILGPQLHLQNSNSSPQPVSPNQQGQHFVNPANNSANLDELISPQNNEESAYLNPQFFSPSNRGNNFSALTAIAEDHNSNLALSPDYRRQSISGNSNTNFPDVQTGSYLSPQFNPSFASPGYDAGSYLNSPPQYPNSALNTLKVDDGKLSTSISHPPIEVENWNALSPPPQTTALSSSVPSSSANTISQDVPTKQLSKEEKIKRRREFHNAVERRRRDLIKERIKELGVIVPPSLLNPQLCAVQTLQRKSTIESTELNDLIGSIKVKETKPNKSTILNKSVDYINHLNYVLKQQDNARANLLQRIAYLENGGTGVKLEPGLGSQQQQQPTVNPNAEAGNYNPDDFFADIGTSTDNF</sequence>
<dbReference type="GO" id="GO:0000978">
    <property type="term" value="F:RNA polymerase II cis-regulatory region sequence-specific DNA binding"/>
    <property type="evidence" value="ECO:0007669"/>
    <property type="project" value="TreeGrafter"/>
</dbReference>
<dbReference type="AlphaFoldDB" id="M3K3A5"/>
<dbReference type="OrthoDB" id="690068at2759"/>
<keyword evidence="2" id="KW-0805">Transcription regulation</keyword>
<dbReference type="InterPro" id="IPR036638">
    <property type="entry name" value="HLH_DNA-bd_sf"/>
</dbReference>
<feature type="region of interest" description="Disordered" evidence="5">
    <location>
        <begin position="1"/>
        <end position="41"/>
    </location>
</feature>
<proteinExistence type="predicted"/>
<evidence type="ECO:0000256" key="4">
    <source>
        <dbReference type="ARBA" id="ARBA00023242"/>
    </source>
</evidence>
<dbReference type="InterPro" id="IPR011598">
    <property type="entry name" value="bHLH_dom"/>
</dbReference>
<dbReference type="GO" id="GO:0046983">
    <property type="term" value="F:protein dimerization activity"/>
    <property type="evidence" value="ECO:0007669"/>
    <property type="project" value="InterPro"/>
</dbReference>
<evidence type="ECO:0000313" key="8">
    <source>
        <dbReference type="Proteomes" id="UP000011777"/>
    </source>
</evidence>
<dbReference type="FunFam" id="4.10.280.10:FF:000105">
    <property type="entry name" value="Rtg3p"/>
    <property type="match status" value="1"/>
</dbReference>
<organism evidence="7 8">
    <name type="scientific">Candida maltosa (strain Xu316)</name>
    <name type="common">Yeast</name>
    <dbReference type="NCBI Taxonomy" id="1245528"/>
    <lineage>
        <taxon>Eukaryota</taxon>
        <taxon>Fungi</taxon>
        <taxon>Dikarya</taxon>
        <taxon>Ascomycota</taxon>
        <taxon>Saccharomycotina</taxon>
        <taxon>Pichiomycetes</taxon>
        <taxon>Debaryomycetaceae</taxon>
        <taxon>Candida/Lodderomyces clade</taxon>
        <taxon>Candida</taxon>
    </lineage>
</organism>
<dbReference type="EMBL" id="AOGT01000501">
    <property type="protein sequence ID" value="EMG49760.1"/>
    <property type="molecule type" value="Genomic_DNA"/>
</dbReference>
<dbReference type="SUPFAM" id="SSF47459">
    <property type="entry name" value="HLH, helix-loop-helix DNA-binding domain"/>
    <property type="match status" value="1"/>
</dbReference>
<feature type="compositionally biased region" description="Polar residues" evidence="5">
    <location>
        <begin position="473"/>
        <end position="484"/>
    </location>
</feature>
<reference evidence="7 8" key="1">
    <citation type="submission" date="2013-02" db="EMBL/GenBank/DDBJ databases">
        <title>Genome sequence of Candida maltosa Xu316, a potential industrial strain for xylitol and ethanol production.</title>
        <authorList>
            <person name="Yu J."/>
            <person name="Wang Q."/>
            <person name="Geng X."/>
            <person name="Bao W."/>
            <person name="He P."/>
            <person name="Cai J."/>
        </authorList>
    </citation>
    <scope>NUCLEOTIDE SEQUENCE [LARGE SCALE GENOMIC DNA]</scope>
    <source>
        <strain evidence="8">Xu316</strain>
    </source>
</reference>